<comment type="caution">
    <text evidence="1">The sequence shown here is derived from an EMBL/GenBank/DDBJ whole genome shotgun (WGS) entry which is preliminary data.</text>
</comment>
<sequence length="320" mass="36386">MQLTTLQTTIPLITALLFITTTHAWGSLGHRTTTALSLLYIPPWHPAHTLLSMLLHNQDPTTAALFPDRIRYIPSFAYTAPWHYIDAQDNPPHECGINLTRDCLPDEGCVVTAIANHTDRVRDLTLPLWQRGQSLRFMLHFFGDVHQPLHTENLSRGGNEIDVVFDGVKHNLHSVWDTLMPKKIVELAAQASRFDVKWDLKNETQAAYAWAKFLYVRYRDDQRVGERVRDVCVRDAVECSLGWAEEANAWVCGYVFKGGVEELQELDLGGEYFDGAVPIVEEMIVKGGRRLARWLMVIAEELEEDARRGGLENDIVVQEL</sequence>
<proteinExistence type="predicted"/>
<dbReference type="Proteomes" id="UP001172386">
    <property type="component" value="Unassembled WGS sequence"/>
</dbReference>
<gene>
    <name evidence="1" type="ORF">H2198_002575</name>
</gene>
<keyword evidence="2" id="KW-1185">Reference proteome</keyword>
<protein>
    <submittedName>
        <fullName evidence="1">Uncharacterized protein</fullName>
    </submittedName>
</protein>
<evidence type="ECO:0000313" key="1">
    <source>
        <dbReference type="EMBL" id="KAJ9660457.1"/>
    </source>
</evidence>
<reference evidence="1" key="1">
    <citation type="submission" date="2022-10" db="EMBL/GenBank/DDBJ databases">
        <title>Culturing micro-colonial fungi from biological soil crusts in the Mojave desert and describing Neophaeococcomyces mojavensis, and introducing the new genera and species Taxawa tesnikishii.</title>
        <authorList>
            <person name="Kurbessoian T."/>
            <person name="Stajich J.E."/>
        </authorList>
    </citation>
    <scope>NUCLEOTIDE SEQUENCE</scope>
    <source>
        <strain evidence="1">JES_112</strain>
    </source>
</reference>
<name>A0ACC3AEE7_9EURO</name>
<dbReference type="EMBL" id="JAPDRQ010000031">
    <property type="protein sequence ID" value="KAJ9660457.1"/>
    <property type="molecule type" value="Genomic_DNA"/>
</dbReference>
<evidence type="ECO:0000313" key="2">
    <source>
        <dbReference type="Proteomes" id="UP001172386"/>
    </source>
</evidence>
<accession>A0ACC3AEE7</accession>
<organism evidence="1 2">
    <name type="scientific">Neophaeococcomyces mojaviensis</name>
    <dbReference type="NCBI Taxonomy" id="3383035"/>
    <lineage>
        <taxon>Eukaryota</taxon>
        <taxon>Fungi</taxon>
        <taxon>Dikarya</taxon>
        <taxon>Ascomycota</taxon>
        <taxon>Pezizomycotina</taxon>
        <taxon>Eurotiomycetes</taxon>
        <taxon>Chaetothyriomycetidae</taxon>
        <taxon>Chaetothyriales</taxon>
        <taxon>Chaetothyriales incertae sedis</taxon>
        <taxon>Neophaeococcomyces</taxon>
    </lineage>
</organism>